<evidence type="ECO:0000256" key="6">
    <source>
        <dbReference type="ARBA" id="ARBA00023136"/>
    </source>
</evidence>
<evidence type="ECO:0000256" key="5">
    <source>
        <dbReference type="ARBA" id="ARBA00022989"/>
    </source>
</evidence>
<comment type="similarity">
    <text evidence="7">Belongs to the glycosyltransferase 87 family.</text>
</comment>
<feature type="transmembrane region" description="Helical" evidence="8">
    <location>
        <begin position="26"/>
        <end position="45"/>
    </location>
</feature>
<keyword evidence="5 8" id="KW-1133">Transmembrane helix</keyword>
<feature type="transmembrane region" description="Helical" evidence="8">
    <location>
        <begin position="288"/>
        <end position="308"/>
    </location>
</feature>
<organism evidence="9 10">
    <name type="scientific">Dietzia timorensis</name>
    <dbReference type="NCBI Taxonomy" id="499555"/>
    <lineage>
        <taxon>Bacteria</taxon>
        <taxon>Bacillati</taxon>
        <taxon>Actinomycetota</taxon>
        <taxon>Actinomycetes</taxon>
        <taxon>Mycobacteriales</taxon>
        <taxon>Dietziaceae</taxon>
        <taxon>Dietzia</taxon>
    </lineage>
</organism>
<evidence type="ECO:0000313" key="10">
    <source>
        <dbReference type="Proteomes" id="UP000186104"/>
    </source>
</evidence>
<accession>A0A173LM60</accession>
<proteinExistence type="inferred from homology"/>
<gene>
    <name evidence="9" type="ORF">BJL86_1830</name>
</gene>
<protein>
    <submittedName>
        <fullName evidence="9">Polyprenol-phosphate-mannose-dependent alpha-(1-2)-phosphatidylinositol mannoside mannosyltransferase</fullName>
    </submittedName>
</protein>
<evidence type="ECO:0000256" key="8">
    <source>
        <dbReference type="SAM" id="Phobius"/>
    </source>
</evidence>
<feature type="transmembrane region" description="Helical" evidence="8">
    <location>
        <begin position="123"/>
        <end position="142"/>
    </location>
</feature>
<dbReference type="KEGG" id="dtm:BJL86_1830"/>
<evidence type="ECO:0000256" key="3">
    <source>
        <dbReference type="ARBA" id="ARBA00022679"/>
    </source>
</evidence>
<evidence type="ECO:0000256" key="2">
    <source>
        <dbReference type="ARBA" id="ARBA00022475"/>
    </source>
</evidence>
<evidence type="ECO:0000256" key="7">
    <source>
        <dbReference type="ARBA" id="ARBA00024033"/>
    </source>
</evidence>
<feature type="transmembrane region" description="Helical" evidence="8">
    <location>
        <begin position="225"/>
        <end position="243"/>
    </location>
</feature>
<name>A0A173LM60_9ACTN</name>
<dbReference type="RefSeq" id="WP_067471738.1">
    <property type="nucleotide sequence ID" value="NZ_CP015961.1"/>
</dbReference>
<evidence type="ECO:0000313" key="9">
    <source>
        <dbReference type="EMBL" id="ANI92601.1"/>
    </source>
</evidence>
<keyword evidence="2" id="KW-1003">Cell membrane</keyword>
<sequence length="450" mass="49861">MPTYRERFVSRPEPEATRRDRVLPRMLLVVLGVTCVLALAFLVTFPDDQLPYWGIYNLVTDLHVYRWGGEFVHAGLPLYDGLIHSLDPGQSWRGPMPYTYTPFSAALFVVLANLSFQLMEASWLALNVASTVVVCWTMLTWLGYRRDLRLVWASVFFAGTMVFVEPVRTTLWLGQINLVLLALMVLDASGRGVFRGSLTGIAAGIKLTPGFMWIHYLVTKQYRTVLAGGAAFVGTIVIGAIAAPSSSLGYWTGGLFEAERIGDVAAPSNQSISGVLAWYIFDDATPRWAWLIAALICAAVGLGVAYRVHFRGQPQLAFVLSGMTGCVVSPFSWGHHWVWFVPLMVVLVHLLLERARRGWALLAWLLPFALYFLVGAWTFTFEAAEQPEGVWVGTGWFMSAQALNEPFGIVLREPYLVVWILTMIGAWLLVRRAPTSVAGSHSAINKTNAG</sequence>
<reference evidence="9 10" key="1">
    <citation type="submission" date="2016-06" db="EMBL/GenBank/DDBJ databases">
        <title>Complete genome sequence of a saline-alkali tolerant type strain Dietzia timorensis ID05-A0528T.</title>
        <authorList>
            <person name="Wu X."/>
        </authorList>
    </citation>
    <scope>NUCLEOTIDE SEQUENCE [LARGE SCALE GENOMIC DNA]</scope>
    <source>
        <strain evidence="9 10">ID05-A0528</strain>
    </source>
</reference>
<feature type="transmembrane region" description="Helical" evidence="8">
    <location>
        <begin position="148"/>
        <end position="164"/>
    </location>
</feature>
<keyword evidence="9" id="KW-0328">Glycosyltransferase</keyword>
<comment type="subcellular location">
    <subcellularLocation>
        <location evidence="1">Cell membrane</location>
        <topology evidence="1">Multi-pass membrane protein</topology>
    </subcellularLocation>
</comment>
<feature type="transmembrane region" description="Helical" evidence="8">
    <location>
        <begin position="337"/>
        <end position="352"/>
    </location>
</feature>
<dbReference type="GO" id="GO:0005886">
    <property type="term" value="C:plasma membrane"/>
    <property type="evidence" value="ECO:0007669"/>
    <property type="project" value="UniProtKB-SubCell"/>
</dbReference>
<dbReference type="InterPro" id="IPR018584">
    <property type="entry name" value="GT87"/>
</dbReference>
<dbReference type="EMBL" id="CP015961">
    <property type="protein sequence ID" value="ANI92601.1"/>
    <property type="molecule type" value="Genomic_DNA"/>
</dbReference>
<dbReference type="GO" id="GO:0016758">
    <property type="term" value="F:hexosyltransferase activity"/>
    <property type="evidence" value="ECO:0007669"/>
    <property type="project" value="InterPro"/>
</dbReference>
<feature type="transmembrane region" description="Helical" evidence="8">
    <location>
        <begin position="359"/>
        <end position="379"/>
    </location>
</feature>
<keyword evidence="6 8" id="KW-0472">Membrane</keyword>
<keyword evidence="4 8" id="KW-0812">Transmembrane</keyword>
<dbReference type="Pfam" id="PF09594">
    <property type="entry name" value="GT87"/>
    <property type="match status" value="1"/>
</dbReference>
<dbReference type="Proteomes" id="UP000186104">
    <property type="component" value="Chromosome"/>
</dbReference>
<dbReference type="OrthoDB" id="9774600at2"/>
<evidence type="ECO:0000256" key="4">
    <source>
        <dbReference type="ARBA" id="ARBA00022692"/>
    </source>
</evidence>
<evidence type="ECO:0000256" key="1">
    <source>
        <dbReference type="ARBA" id="ARBA00004651"/>
    </source>
</evidence>
<keyword evidence="10" id="KW-1185">Reference proteome</keyword>
<dbReference type="AlphaFoldDB" id="A0A173LM60"/>
<feature type="transmembrane region" description="Helical" evidence="8">
    <location>
        <begin position="414"/>
        <end position="430"/>
    </location>
</feature>
<feature type="transmembrane region" description="Helical" evidence="8">
    <location>
        <begin position="196"/>
        <end position="218"/>
    </location>
</feature>
<keyword evidence="3 9" id="KW-0808">Transferase</keyword>
<dbReference type="STRING" id="499555.BJL86_1830"/>